<dbReference type="Proteomes" id="UP000032025">
    <property type="component" value="Unassembled WGS sequence"/>
</dbReference>
<comment type="caution">
    <text evidence="2">The sequence shown here is derived from an EMBL/GenBank/DDBJ whole genome shotgun (WGS) entry which is preliminary data.</text>
</comment>
<dbReference type="AlphaFoldDB" id="A0A0C9M3M0"/>
<feature type="domain" description="N-acetyltransferase" evidence="1">
    <location>
        <begin position="15"/>
        <end position="174"/>
    </location>
</feature>
<protein>
    <submittedName>
        <fullName evidence="2">DNA, contig: SP642</fullName>
    </submittedName>
</protein>
<dbReference type="Gene3D" id="3.40.630.30">
    <property type="match status" value="1"/>
</dbReference>
<dbReference type="EMBL" id="BBJS01000042">
    <property type="protein sequence ID" value="GAN14470.1"/>
    <property type="molecule type" value="Genomic_DNA"/>
</dbReference>
<reference evidence="2 3" key="1">
    <citation type="submission" date="2014-08" db="EMBL/GenBank/DDBJ databases">
        <title>Whole genome shotgun sequence of Sphingomonas paucimobilis NBRC 13935.</title>
        <authorList>
            <person name="Hosoyama A."/>
            <person name="Hashimoto M."/>
            <person name="Hosoyama Y."/>
            <person name="Noguchi M."/>
            <person name="Uohara A."/>
            <person name="Ohji S."/>
            <person name="Katano-Makiyama Y."/>
            <person name="Ichikawa N."/>
            <person name="Kimura A."/>
            <person name="Yamazoe A."/>
            <person name="Fujita N."/>
        </authorList>
    </citation>
    <scope>NUCLEOTIDE SEQUENCE [LARGE SCALE GENOMIC DNA]</scope>
    <source>
        <strain evidence="2 3">NBRC 13935</strain>
    </source>
</reference>
<name>A0A0C9M3M0_SPHPI</name>
<dbReference type="PANTHER" id="PTHR43792:SF1">
    <property type="entry name" value="N-ACETYLTRANSFERASE DOMAIN-CONTAINING PROTEIN"/>
    <property type="match status" value="1"/>
</dbReference>
<accession>A0A0C9M3M0</accession>
<evidence type="ECO:0000313" key="2">
    <source>
        <dbReference type="EMBL" id="GAN14470.1"/>
    </source>
</evidence>
<dbReference type="RefSeq" id="WP_007405497.1">
    <property type="nucleotide sequence ID" value="NZ_BBJS01000042.1"/>
</dbReference>
<dbReference type="PROSITE" id="PS51186">
    <property type="entry name" value="GNAT"/>
    <property type="match status" value="1"/>
</dbReference>
<evidence type="ECO:0000313" key="3">
    <source>
        <dbReference type="Proteomes" id="UP000032025"/>
    </source>
</evidence>
<proteinExistence type="predicted"/>
<sequence>MTFASPTPTLTTERLSLRGHHPDDLDALAAMWADPAVYGMIGGKPRSREEVWIRLLRSIGCWTVFGYGAWVVCDRATGAVLGDIGLLESRRAIIPELTVPEVGWTLVPAAHGQGYAGEAMRAVLDWADANGIDRTCCIIDPGNAASIRLAEKLGYRAPVEGVYYERPILIFHRV</sequence>
<dbReference type="GO" id="GO:0016747">
    <property type="term" value="F:acyltransferase activity, transferring groups other than amino-acyl groups"/>
    <property type="evidence" value="ECO:0007669"/>
    <property type="project" value="InterPro"/>
</dbReference>
<organism evidence="2 3">
    <name type="scientific">Sphingomonas paucimobilis NBRC 13935</name>
    <dbReference type="NCBI Taxonomy" id="1219050"/>
    <lineage>
        <taxon>Bacteria</taxon>
        <taxon>Pseudomonadati</taxon>
        <taxon>Pseudomonadota</taxon>
        <taxon>Alphaproteobacteria</taxon>
        <taxon>Sphingomonadales</taxon>
        <taxon>Sphingomonadaceae</taxon>
        <taxon>Sphingomonas</taxon>
    </lineage>
</organism>
<dbReference type="SUPFAM" id="SSF55729">
    <property type="entry name" value="Acyl-CoA N-acyltransferases (Nat)"/>
    <property type="match status" value="1"/>
</dbReference>
<keyword evidence="3" id="KW-1185">Reference proteome</keyword>
<dbReference type="InterPro" id="IPR051531">
    <property type="entry name" value="N-acetyltransferase"/>
</dbReference>
<gene>
    <name evidence="2" type="ORF">SP6_42_00280</name>
</gene>
<dbReference type="PANTHER" id="PTHR43792">
    <property type="entry name" value="GNAT FAMILY, PUTATIVE (AFU_ORTHOLOGUE AFUA_3G00765)-RELATED-RELATED"/>
    <property type="match status" value="1"/>
</dbReference>
<dbReference type="GeneID" id="78527804"/>
<dbReference type="InterPro" id="IPR000182">
    <property type="entry name" value="GNAT_dom"/>
</dbReference>
<dbReference type="InterPro" id="IPR016181">
    <property type="entry name" value="Acyl_CoA_acyltransferase"/>
</dbReference>
<evidence type="ECO:0000259" key="1">
    <source>
        <dbReference type="PROSITE" id="PS51186"/>
    </source>
</evidence>
<dbReference type="Pfam" id="PF13302">
    <property type="entry name" value="Acetyltransf_3"/>
    <property type="match status" value="1"/>
</dbReference>